<organism evidence="1 2">
    <name type="scientific">Shinella yambaruensis</name>
    <dbReference type="NCBI Taxonomy" id="415996"/>
    <lineage>
        <taxon>Bacteria</taxon>
        <taxon>Pseudomonadati</taxon>
        <taxon>Pseudomonadota</taxon>
        <taxon>Alphaproteobacteria</taxon>
        <taxon>Hyphomicrobiales</taxon>
        <taxon>Rhizobiaceae</taxon>
        <taxon>Shinella</taxon>
    </lineage>
</organism>
<keyword evidence="2" id="KW-1185">Reference proteome</keyword>
<accession>A0ABQ5ZNB8</accession>
<comment type="caution">
    <text evidence="1">The sequence shown here is derived from an EMBL/GenBank/DDBJ whole genome shotgun (WGS) entry which is preliminary data.</text>
</comment>
<gene>
    <name evidence="1" type="ORF">GCM10007923_47960</name>
</gene>
<sequence length="276" mass="28013">MITLGSVTDLRPEHAGRVVLVGSHGGHATGEYALAFAIASLMCHDAGIGLEEAGVEGLTVLANQSVPAIAIDYRSARIGDAQDMLARGRVSRANAPAVALGIFPGSRAADAAALLSDRAGQATALSGATGDAIFRRRECSLGPGRRLVFLDSASSITPFDNGAIIVTGSHGGLPAGAADRAIKARPLIAIFNDAGVGIDTAGIARLPVLDRQGVAAACVKAASARIGDARSTYETGIVSFANEKALALGAQPGTRIRHLIGSLTGIAADQFPTWDT</sequence>
<dbReference type="Proteomes" id="UP001156702">
    <property type="component" value="Unassembled WGS sequence"/>
</dbReference>
<evidence type="ECO:0000313" key="2">
    <source>
        <dbReference type="Proteomes" id="UP001156702"/>
    </source>
</evidence>
<dbReference type="RefSeq" id="WP_244767648.1">
    <property type="nucleotide sequence ID" value="NZ_BSOP01000042.1"/>
</dbReference>
<dbReference type="EMBL" id="BSOP01000042">
    <property type="protein sequence ID" value="GLR53580.1"/>
    <property type="molecule type" value="Genomic_DNA"/>
</dbReference>
<reference evidence="2" key="1">
    <citation type="journal article" date="2019" name="Int. J. Syst. Evol. Microbiol.">
        <title>The Global Catalogue of Microorganisms (GCM) 10K type strain sequencing project: providing services to taxonomists for standard genome sequencing and annotation.</title>
        <authorList>
            <consortium name="The Broad Institute Genomics Platform"/>
            <consortium name="The Broad Institute Genome Sequencing Center for Infectious Disease"/>
            <person name="Wu L."/>
            <person name="Ma J."/>
        </authorList>
    </citation>
    <scope>NUCLEOTIDE SEQUENCE [LARGE SCALE GENOMIC DNA]</scope>
    <source>
        <strain evidence="2">NBRC 102122</strain>
    </source>
</reference>
<name>A0ABQ5ZNB8_9HYPH</name>
<evidence type="ECO:0000313" key="1">
    <source>
        <dbReference type="EMBL" id="GLR53580.1"/>
    </source>
</evidence>
<proteinExistence type="predicted"/>
<protein>
    <submittedName>
        <fullName evidence="1">Uncharacterized protein</fullName>
    </submittedName>
</protein>